<reference evidence="3 4" key="1">
    <citation type="submission" date="2024-04" db="EMBL/GenBank/DDBJ databases">
        <title>Phyllosticta paracitricarpa is synonymous to the EU quarantine fungus P. citricarpa based on phylogenomic analyses.</title>
        <authorList>
            <consortium name="Lawrence Berkeley National Laboratory"/>
            <person name="Van Ingen-Buijs V.A."/>
            <person name="Van Westerhoven A.C."/>
            <person name="Haridas S."/>
            <person name="Skiadas P."/>
            <person name="Martin F."/>
            <person name="Groenewald J.Z."/>
            <person name="Crous P.W."/>
            <person name="Seidl M.F."/>
        </authorList>
    </citation>
    <scope>NUCLEOTIDE SEQUENCE [LARGE SCALE GENOMIC DNA]</scope>
    <source>
        <strain evidence="3 4">CBS 123371</strain>
    </source>
</reference>
<protein>
    <submittedName>
        <fullName evidence="3">Uncharacterized protein</fullName>
    </submittedName>
</protein>
<feature type="compositionally biased region" description="Low complexity" evidence="1">
    <location>
        <begin position="204"/>
        <end position="214"/>
    </location>
</feature>
<accession>A0ABR1K7J9</accession>
<dbReference type="EMBL" id="JBBPHU010000019">
    <property type="protein sequence ID" value="KAK7509164.1"/>
    <property type="molecule type" value="Genomic_DNA"/>
</dbReference>
<name>A0ABR1K7J9_9PEZI</name>
<keyword evidence="2" id="KW-0472">Membrane</keyword>
<keyword evidence="2" id="KW-0812">Transmembrane</keyword>
<comment type="caution">
    <text evidence="3">The sequence shown here is derived from an EMBL/GenBank/DDBJ whole genome shotgun (WGS) entry which is preliminary data.</text>
</comment>
<feature type="region of interest" description="Disordered" evidence="1">
    <location>
        <begin position="159"/>
        <end position="220"/>
    </location>
</feature>
<proteinExistence type="predicted"/>
<sequence length="344" mass="38434">MFGKSARPPYACPRSTPSRPIIIILFRFISLDASLADRYWAQFPVCSSRCCLSTTSQGGAAAFQQHLMQRNIATVAGPPTALRASLPTASTTCRCSFTPDLLAEVSFIAIQVFHGCPFISNMASLFLVVFGAILLLFGYNASSMMRILKVEAARMSHQRKTRTKANHNFDICPRQSSRKEPNLNMDVKTATAQQQEVKPQEAPSSSKDSSSTESTPVTTGKLAANNKLSIEELLTVPSSPWDLLKEKVERITRRYIDCCNASLDKIERPEFYYSFEIEDSLEQWGSVALDLRQTMNKMTKLQLYQPDNDAFETLLQALTTMISQWKTVRDNLANTMPSTSINEE</sequence>
<evidence type="ECO:0000313" key="3">
    <source>
        <dbReference type="EMBL" id="KAK7509164.1"/>
    </source>
</evidence>
<keyword evidence="4" id="KW-1185">Reference proteome</keyword>
<evidence type="ECO:0000256" key="1">
    <source>
        <dbReference type="SAM" id="MobiDB-lite"/>
    </source>
</evidence>
<evidence type="ECO:0000256" key="2">
    <source>
        <dbReference type="SAM" id="Phobius"/>
    </source>
</evidence>
<keyword evidence="2" id="KW-1133">Transmembrane helix</keyword>
<organism evidence="3 4">
    <name type="scientific">Phyllosticta citriasiana</name>
    <dbReference type="NCBI Taxonomy" id="595635"/>
    <lineage>
        <taxon>Eukaryota</taxon>
        <taxon>Fungi</taxon>
        <taxon>Dikarya</taxon>
        <taxon>Ascomycota</taxon>
        <taxon>Pezizomycotina</taxon>
        <taxon>Dothideomycetes</taxon>
        <taxon>Dothideomycetes incertae sedis</taxon>
        <taxon>Botryosphaeriales</taxon>
        <taxon>Phyllostictaceae</taxon>
        <taxon>Phyllosticta</taxon>
    </lineage>
</organism>
<feature type="transmembrane region" description="Helical" evidence="2">
    <location>
        <begin position="118"/>
        <end position="139"/>
    </location>
</feature>
<gene>
    <name evidence="3" type="ORF">IWZ03DRAFT_92286</name>
</gene>
<evidence type="ECO:0000313" key="4">
    <source>
        <dbReference type="Proteomes" id="UP001363622"/>
    </source>
</evidence>
<dbReference type="Proteomes" id="UP001363622">
    <property type="component" value="Unassembled WGS sequence"/>
</dbReference>